<dbReference type="PROSITE" id="PS50076">
    <property type="entry name" value="DNAJ_2"/>
    <property type="match status" value="1"/>
</dbReference>
<dbReference type="CDD" id="cd10747">
    <property type="entry name" value="DnaJ_C"/>
    <property type="match status" value="1"/>
</dbReference>
<evidence type="ECO:0000259" key="6">
    <source>
        <dbReference type="PROSITE" id="PS50076"/>
    </source>
</evidence>
<dbReference type="Pfam" id="PF01556">
    <property type="entry name" value="DnaJ_C"/>
    <property type="match status" value="1"/>
</dbReference>
<dbReference type="InterPro" id="IPR018253">
    <property type="entry name" value="DnaJ_domain_CS"/>
</dbReference>
<evidence type="ECO:0000313" key="7">
    <source>
        <dbReference type="EMBL" id="VFQ43535.1"/>
    </source>
</evidence>
<dbReference type="Gene3D" id="1.10.287.110">
    <property type="entry name" value="DnaJ domain"/>
    <property type="match status" value="1"/>
</dbReference>
<dbReference type="PROSITE" id="PS00636">
    <property type="entry name" value="DNAJ_1"/>
    <property type="match status" value="1"/>
</dbReference>
<dbReference type="RefSeq" id="WP_180137751.1">
    <property type="nucleotide sequence ID" value="NZ_CAADHO010000002.1"/>
</dbReference>
<feature type="domain" description="J" evidence="6">
    <location>
        <begin position="2"/>
        <end position="67"/>
    </location>
</feature>
<dbReference type="GO" id="GO:0008270">
    <property type="term" value="F:zinc ion binding"/>
    <property type="evidence" value="ECO:0007669"/>
    <property type="project" value="UniProtKB-KW"/>
</dbReference>
<dbReference type="Gene3D" id="2.60.260.20">
    <property type="entry name" value="Urease metallochaperone UreE, N-terminal domain"/>
    <property type="match status" value="2"/>
</dbReference>
<dbReference type="CDD" id="cd06257">
    <property type="entry name" value="DnaJ"/>
    <property type="match status" value="1"/>
</dbReference>
<evidence type="ECO:0000256" key="4">
    <source>
        <dbReference type="ARBA" id="ARBA00022833"/>
    </source>
</evidence>
<evidence type="ECO:0000256" key="3">
    <source>
        <dbReference type="ARBA" id="ARBA00022771"/>
    </source>
</evidence>
<dbReference type="InterPro" id="IPR036869">
    <property type="entry name" value="J_dom_sf"/>
</dbReference>
<gene>
    <name evidence="7" type="ORF">MSL71_11700</name>
</gene>
<dbReference type="PANTHER" id="PTHR43096">
    <property type="entry name" value="DNAJ HOMOLOG 1, MITOCHONDRIAL-RELATED"/>
    <property type="match status" value="1"/>
</dbReference>
<evidence type="ECO:0000313" key="8">
    <source>
        <dbReference type="Proteomes" id="UP000507962"/>
    </source>
</evidence>
<dbReference type="EMBL" id="CAADHO010000002">
    <property type="protein sequence ID" value="VFQ43535.1"/>
    <property type="molecule type" value="Genomic_DNA"/>
</dbReference>
<dbReference type="PANTHER" id="PTHR43096:SF52">
    <property type="entry name" value="DNAJ HOMOLOG 1, MITOCHONDRIAL-RELATED"/>
    <property type="match status" value="1"/>
</dbReference>
<dbReference type="SUPFAM" id="SSF46565">
    <property type="entry name" value="Chaperone J-domain"/>
    <property type="match status" value="1"/>
</dbReference>
<dbReference type="Pfam" id="PF00226">
    <property type="entry name" value="DnaJ"/>
    <property type="match status" value="1"/>
</dbReference>
<protein>
    <submittedName>
        <fullName evidence="7">Chaperone dnaj c-terminal</fullName>
    </submittedName>
</protein>
<organism evidence="7 8">
    <name type="scientific">Desulfoluna butyratoxydans</name>
    <dbReference type="NCBI Taxonomy" id="231438"/>
    <lineage>
        <taxon>Bacteria</taxon>
        <taxon>Pseudomonadati</taxon>
        <taxon>Thermodesulfobacteriota</taxon>
        <taxon>Desulfobacteria</taxon>
        <taxon>Desulfobacterales</taxon>
        <taxon>Desulfolunaceae</taxon>
        <taxon>Desulfoluna</taxon>
    </lineage>
</organism>
<sequence>MDYYKVLGVERGASDDEIKKTYRKLAMKYHPDKTKGDKAAEDKFKQISEAYAVLSDPAKRKEYDTFGASGFQQRYSQEDIFRGFDLGDIFREFGFGGGGFGNGGFGNGGCGRGGGRGFQGRRQAKGEDRTLEITLTVEEVYTGTTRSLSVGGGASTINVRIPKGLVDGKKLRLSGKGEPSPYGGPAGDLYIRSRVVGAKGFFPDGQNVIYDTDIRVSEALLGTTITVPTLDGGEINLRVPAGTQHKTKMRIPGKGLPEMKGEGKGDLFVRIGISLPKTLTDSQRAAVEDLAKSGL</sequence>
<dbReference type="GO" id="GO:0042026">
    <property type="term" value="P:protein refolding"/>
    <property type="evidence" value="ECO:0007669"/>
    <property type="project" value="TreeGrafter"/>
</dbReference>
<dbReference type="InterPro" id="IPR008971">
    <property type="entry name" value="HSP40/DnaJ_pept-bd"/>
</dbReference>
<dbReference type="GO" id="GO:0005737">
    <property type="term" value="C:cytoplasm"/>
    <property type="evidence" value="ECO:0007669"/>
    <property type="project" value="TreeGrafter"/>
</dbReference>
<evidence type="ECO:0000256" key="1">
    <source>
        <dbReference type="ARBA" id="ARBA00022723"/>
    </source>
</evidence>
<dbReference type="AlphaFoldDB" id="A0A4U8YIM0"/>
<dbReference type="SMART" id="SM00271">
    <property type="entry name" value="DnaJ"/>
    <property type="match status" value="1"/>
</dbReference>
<dbReference type="FunFam" id="2.60.260.20:FF:000005">
    <property type="entry name" value="Chaperone protein dnaJ 1, mitochondrial"/>
    <property type="match status" value="1"/>
</dbReference>
<dbReference type="InterPro" id="IPR002939">
    <property type="entry name" value="DnaJ_C"/>
</dbReference>
<dbReference type="PRINTS" id="PR00625">
    <property type="entry name" value="JDOMAIN"/>
</dbReference>
<evidence type="ECO:0000256" key="5">
    <source>
        <dbReference type="ARBA" id="ARBA00023186"/>
    </source>
</evidence>
<proteinExistence type="predicted"/>
<name>A0A4U8YIM0_9BACT</name>
<keyword evidence="5" id="KW-0143">Chaperone</keyword>
<reference evidence="7 8" key="1">
    <citation type="submission" date="2019-03" db="EMBL/GenBank/DDBJ databases">
        <authorList>
            <person name="Nijsse B."/>
        </authorList>
    </citation>
    <scope>NUCLEOTIDE SEQUENCE [LARGE SCALE GENOMIC DNA]</scope>
    <source>
        <strain evidence="7">Desulfoluna butyratoxydans MSL71</strain>
    </source>
</reference>
<keyword evidence="3" id="KW-0863">Zinc-finger</keyword>
<keyword evidence="8" id="KW-1185">Reference proteome</keyword>
<keyword evidence="2" id="KW-0677">Repeat</keyword>
<evidence type="ECO:0000256" key="2">
    <source>
        <dbReference type="ARBA" id="ARBA00022737"/>
    </source>
</evidence>
<keyword evidence="4" id="KW-0862">Zinc</keyword>
<accession>A0A4U8YIM0</accession>
<dbReference type="Proteomes" id="UP000507962">
    <property type="component" value="Unassembled WGS sequence"/>
</dbReference>
<dbReference type="GO" id="GO:0051082">
    <property type="term" value="F:unfolded protein binding"/>
    <property type="evidence" value="ECO:0007669"/>
    <property type="project" value="InterPro"/>
</dbReference>
<dbReference type="SUPFAM" id="SSF49493">
    <property type="entry name" value="HSP40/DnaJ peptide-binding domain"/>
    <property type="match status" value="2"/>
</dbReference>
<dbReference type="InterPro" id="IPR001623">
    <property type="entry name" value="DnaJ_domain"/>
</dbReference>
<keyword evidence="1" id="KW-0479">Metal-binding</keyword>